<organism evidence="3 4">
    <name type="scientific">Psychroflexus sediminis</name>
    <dbReference type="NCBI Taxonomy" id="470826"/>
    <lineage>
        <taxon>Bacteria</taxon>
        <taxon>Pseudomonadati</taxon>
        <taxon>Bacteroidota</taxon>
        <taxon>Flavobacteriia</taxon>
        <taxon>Flavobacteriales</taxon>
        <taxon>Flavobacteriaceae</taxon>
        <taxon>Psychroflexus</taxon>
    </lineage>
</organism>
<reference evidence="3 4" key="1">
    <citation type="submission" date="2016-10" db="EMBL/GenBank/DDBJ databases">
        <authorList>
            <person name="de Groot N.N."/>
        </authorList>
    </citation>
    <scope>NUCLEOTIDE SEQUENCE [LARGE SCALE GENOMIC DNA]</scope>
    <source>
        <strain evidence="3 4">DSM 19803</strain>
    </source>
</reference>
<dbReference type="GO" id="GO:0080120">
    <property type="term" value="P:CAAX-box protein maturation"/>
    <property type="evidence" value="ECO:0007669"/>
    <property type="project" value="UniProtKB-ARBA"/>
</dbReference>
<evidence type="ECO:0000313" key="3">
    <source>
        <dbReference type="EMBL" id="SDG47916.1"/>
    </source>
</evidence>
<keyword evidence="4" id="KW-1185">Reference proteome</keyword>
<evidence type="ECO:0000259" key="2">
    <source>
        <dbReference type="Pfam" id="PF02517"/>
    </source>
</evidence>
<dbReference type="OrthoDB" id="324900at2"/>
<evidence type="ECO:0000313" key="4">
    <source>
        <dbReference type="Proteomes" id="UP000199296"/>
    </source>
</evidence>
<feature type="transmembrane region" description="Helical" evidence="1">
    <location>
        <begin position="50"/>
        <end position="71"/>
    </location>
</feature>
<feature type="transmembrane region" description="Helical" evidence="1">
    <location>
        <begin position="91"/>
        <end position="112"/>
    </location>
</feature>
<keyword evidence="1" id="KW-0472">Membrane</keyword>
<dbReference type="PANTHER" id="PTHR39430">
    <property type="entry name" value="MEMBRANE-ASSOCIATED PROTEASE-RELATED"/>
    <property type="match status" value="1"/>
</dbReference>
<keyword evidence="1" id="KW-0812">Transmembrane</keyword>
<accession>A0A1G7UK80</accession>
<dbReference type="Proteomes" id="UP000199296">
    <property type="component" value="Unassembled WGS sequence"/>
</dbReference>
<feature type="domain" description="CAAX prenyl protease 2/Lysostaphin resistance protein A-like" evidence="2">
    <location>
        <begin position="129"/>
        <end position="220"/>
    </location>
</feature>
<dbReference type="AlphaFoldDB" id="A0A1G7UK80"/>
<dbReference type="RefSeq" id="WP_093365070.1">
    <property type="nucleotide sequence ID" value="NZ_FNCW01000002.1"/>
</dbReference>
<evidence type="ECO:0000256" key="1">
    <source>
        <dbReference type="SAM" id="Phobius"/>
    </source>
</evidence>
<dbReference type="GO" id="GO:0004175">
    <property type="term" value="F:endopeptidase activity"/>
    <property type="evidence" value="ECO:0007669"/>
    <property type="project" value="UniProtKB-ARBA"/>
</dbReference>
<feature type="transmembrane region" description="Helical" evidence="1">
    <location>
        <begin position="124"/>
        <end position="141"/>
    </location>
</feature>
<name>A0A1G7UK80_9FLAO</name>
<feature type="transmembrane region" description="Helical" evidence="1">
    <location>
        <begin position="256"/>
        <end position="274"/>
    </location>
</feature>
<proteinExistence type="predicted"/>
<dbReference type="EMBL" id="FNCW01000002">
    <property type="protein sequence ID" value="SDG47916.1"/>
    <property type="molecule type" value="Genomic_DNA"/>
</dbReference>
<protein>
    <recommendedName>
        <fullName evidence="2">CAAX prenyl protease 2/Lysostaphin resistance protein A-like domain-containing protein</fullName>
    </recommendedName>
</protein>
<dbReference type="InterPro" id="IPR003675">
    <property type="entry name" value="Rce1/LyrA-like_dom"/>
</dbReference>
<feature type="transmembrane region" description="Helical" evidence="1">
    <location>
        <begin position="184"/>
        <end position="203"/>
    </location>
</feature>
<gene>
    <name evidence="3" type="ORF">SAMN04488027_102128</name>
</gene>
<sequence>MPYKNSHIKGWVRVLFVIIAYLFVGNVFKLIGVVVAGIDMYTQFNQATILQLLTVTFFDFIGIVAVLFLFLKIIDKESFIGIGLCLRNRSVDILIGILIGFFTMSLGILALISIDAISYKGVNLDLYELCYMFFLYIIVALKEELLYRAYILRNLMYSFNKYKALLISAVLFALMHSMNSNLSVLTFINIFLGGIMLGLPYMLNKNLWFPITLHFSWNFFQSLFGVNAGDAPYSLFVFQKSGSGMINIGESYFEQPLLFTLMYMVLIIAIYIWYRKKQASTHATE</sequence>
<feature type="transmembrane region" description="Helical" evidence="1">
    <location>
        <begin position="12"/>
        <end position="38"/>
    </location>
</feature>
<dbReference type="STRING" id="470826.SAMN04488027_102128"/>
<keyword evidence="1" id="KW-1133">Transmembrane helix</keyword>
<dbReference type="PANTHER" id="PTHR39430:SF1">
    <property type="entry name" value="PROTEASE"/>
    <property type="match status" value="1"/>
</dbReference>
<dbReference type="Pfam" id="PF02517">
    <property type="entry name" value="Rce1-like"/>
    <property type="match status" value="1"/>
</dbReference>